<comment type="function">
    <text evidence="8">Plays an important role in the de novo pathway of purine nucleotide biosynthesis. Catalyzes the first committed step in the biosynthesis of AMP from IMP.</text>
</comment>
<dbReference type="AlphaFoldDB" id="A0A2M6W4H7"/>
<dbReference type="PANTHER" id="PTHR11846">
    <property type="entry name" value="ADENYLOSUCCINATE SYNTHETASE"/>
    <property type="match status" value="1"/>
</dbReference>
<evidence type="ECO:0000256" key="3">
    <source>
        <dbReference type="ARBA" id="ARBA00022723"/>
    </source>
</evidence>
<comment type="subunit">
    <text evidence="1 8">Homodimer.</text>
</comment>
<comment type="similarity">
    <text evidence="8 9">Belongs to the adenylosuccinate synthetase family.</text>
</comment>
<keyword evidence="2 8" id="KW-0436">Ligase</keyword>
<dbReference type="InterPro" id="IPR027417">
    <property type="entry name" value="P-loop_NTPase"/>
</dbReference>
<feature type="binding site" description="in other chain" evidence="8">
    <location>
        <begin position="39"/>
        <end position="42"/>
    </location>
    <ligand>
        <name>IMP</name>
        <dbReference type="ChEBI" id="CHEBI:58053"/>
        <note>ligand shared between dimeric partners</note>
    </ligand>
</feature>
<feature type="binding site" description="in other chain" evidence="8">
    <location>
        <position position="226"/>
    </location>
    <ligand>
        <name>IMP</name>
        <dbReference type="ChEBI" id="CHEBI:58053"/>
        <note>ligand shared between dimeric partners</note>
    </ligand>
</feature>
<dbReference type="InterPro" id="IPR001114">
    <property type="entry name" value="Adenylosuccinate_synthetase"/>
</dbReference>
<comment type="catalytic activity">
    <reaction evidence="8 9">
        <text>IMP + L-aspartate + GTP = N(6)-(1,2-dicarboxyethyl)-AMP + GDP + phosphate + 2 H(+)</text>
        <dbReference type="Rhea" id="RHEA:15753"/>
        <dbReference type="ChEBI" id="CHEBI:15378"/>
        <dbReference type="ChEBI" id="CHEBI:29991"/>
        <dbReference type="ChEBI" id="CHEBI:37565"/>
        <dbReference type="ChEBI" id="CHEBI:43474"/>
        <dbReference type="ChEBI" id="CHEBI:57567"/>
        <dbReference type="ChEBI" id="CHEBI:58053"/>
        <dbReference type="ChEBI" id="CHEBI:58189"/>
        <dbReference type="EC" id="6.3.4.4"/>
    </reaction>
</comment>
<dbReference type="GO" id="GO:0005737">
    <property type="term" value="C:cytoplasm"/>
    <property type="evidence" value="ECO:0007669"/>
    <property type="project" value="UniProtKB-SubCell"/>
</dbReference>
<gene>
    <name evidence="8" type="primary">purA</name>
    <name evidence="10" type="ORF">COU31_01535</name>
</gene>
<dbReference type="EMBL" id="PFBX01000013">
    <property type="protein sequence ID" value="PIT87706.1"/>
    <property type="molecule type" value="Genomic_DNA"/>
</dbReference>
<name>A0A2M6W4H7_9BACT</name>
<evidence type="ECO:0000256" key="1">
    <source>
        <dbReference type="ARBA" id="ARBA00011738"/>
    </source>
</evidence>
<evidence type="ECO:0000313" key="11">
    <source>
        <dbReference type="Proteomes" id="UP000231183"/>
    </source>
</evidence>
<feature type="binding site" evidence="8">
    <location>
        <begin position="333"/>
        <end position="335"/>
    </location>
    <ligand>
        <name>GTP</name>
        <dbReference type="ChEBI" id="CHEBI:37565"/>
    </ligand>
</feature>
<evidence type="ECO:0000256" key="8">
    <source>
        <dbReference type="HAMAP-Rule" id="MF_00011"/>
    </source>
</evidence>
<dbReference type="Gene3D" id="3.90.170.10">
    <property type="entry name" value="Adenylosuccinate Synthetase, subunit A, domain 3"/>
    <property type="match status" value="1"/>
</dbReference>
<feature type="active site" description="Proton donor" evidence="8">
    <location>
        <position position="42"/>
    </location>
</feature>
<evidence type="ECO:0000256" key="5">
    <source>
        <dbReference type="ARBA" id="ARBA00022755"/>
    </source>
</evidence>
<dbReference type="EC" id="6.3.4.4" evidence="8 9"/>
<comment type="pathway">
    <text evidence="8 9">Purine metabolism; AMP biosynthesis via de novo pathway; AMP from IMP: step 1/2.</text>
</comment>
<feature type="binding site" evidence="8">
    <location>
        <begin position="41"/>
        <end position="43"/>
    </location>
    <ligand>
        <name>GTP</name>
        <dbReference type="ChEBI" id="CHEBI:37565"/>
    </ligand>
</feature>
<feature type="active site" description="Proton acceptor" evidence="8">
    <location>
        <position position="14"/>
    </location>
</feature>
<organism evidence="10 11">
    <name type="scientific">Candidatus Magasanikbacteria bacterium CG10_big_fil_rev_8_21_14_0_10_40_10</name>
    <dbReference type="NCBI Taxonomy" id="1974648"/>
    <lineage>
        <taxon>Bacteria</taxon>
        <taxon>Candidatus Magasanikiibacteriota</taxon>
    </lineage>
</organism>
<comment type="subcellular location">
    <subcellularLocation>
        <location evidence="8">Cytoplasm</location>
    </subcellularLocation>
</comment>
<evidence type="ECO:0000256" key="2">
    <source>
        <dbReference type="ARBA" id="ARBA00022598"/>
    </source>
</evidence>
<sequence length="430" mass="47566">MSNITVVVGAQWGDEGKGKITDFLGQSADYVVRFHGGNNAGHTIVIGDNIYKLHLLPSGVANPTTISIIGNGVVIDPRALLKEIKEIKNRLNTQTIKLKISQRAHAIMPYHITMDAGLDNHQGALSAASTKKGIAPVYADKFYRHGIRMGDLTDPIILKEKITSAYNFNSQIITKIFRLPFEPTINEIYQQYLDYGQQLSEYIADTELLLHQAKKQGKKILFEGAQGMSLDTDHGLYPHTTSSNNVAGYFEIGSGLGHNEKSRRIGVAKAYVSRVGNSPFITEIPDKAGCDLREKGQEYGTTTGRPRRVGWLDLVQLRQSTRTSGLSEIALTKVDILSGMPEIKICSAYDINGQTVTEMPANLSDIKSARPIYESLPGWGNIDENNTRNYNDLPQNLKHYVDFIEQAVKCPINIISLGPKRSQTLSKFSF</sequence>
<feature type="binding site" evidence="8">
    <location>
        <position position="144"/>
    </location>
    <ligand>
        <name>IMP</name>
        <dbReference type="ChEBI" id="CHEBI:58053"/>
        <note>ligand shared between dimeric partners</note>
    </ligand>
</feature>
<feature type="binding site" description="in other chain" evidence="8">
    <location>
        <position position="130"/>
    </location>
    <ligand>
        <name>IMP</name>
        <dbReference type="ChEBI" id="CHEBI:58053"/>
        <note>ligand shared between dimeric partners</note>
    </ligand>
</feature>
<evidence type="ECO:0000256" key="7">
    <source>
        <dbReference type="ARBA" id="ARBA00023134"/>
    </source>
</evidence>
<accession>A0A2M6W4H7</accession>
<dbReference type="Gene3D" id="3.40.440.10">
    <property type="entry name" value="Adenylosuccinate Synthetase, subunit A, domain 1"/>
    <property type="match status" value="1"/>
</dbReference>
<dbReference type="UniPathway" id="UPA00075">
    <property type="reaction ID" value="UER00335"/>
</dbReference>
<keyword evidence="4 8" id="KW-0547">Nucleotide-binding</keyword>
<feature type="binding site" evidence="8">
    <location>
        <begin position="13"/>
        <end position="19"/>
    </location>
    <ligand>
        <name>GTP</name>
        <dbReference type="ChEBI" id="CHEBI:37565"/>
    </ligand>
</feature>
<evidence type="ECO:0000256" key="6">
    <source>
        <dbReference type="ARBA" id="ARBA00022842"/>
    </source>
</evidence>
<evidence type="ECO:0000256" key="4">
    <source>
        <dbReference type="ARBA" id="ARBA00022741"/>
    </source>
</evidence>
<dbReference type="InterPro" id="IPR042109">
    <property type="entry name" value="Adenylosuccinate_synth_dom1"/>
</dbReference>
<keyword evidence="7 8" id="KW-0342">GTP-binding</keyword>
<feature type="binding site" evidence="8">
    <location>
        <position position="14"/>
    </location>
    <ligand>
        <name>Mg(2+)</name>
        <dbReference type="ChEBI" id="CHEBI:18420"/>
    </ligand>
</feature>
<evidence type="ECO:0000313" key="10">
    <source>
        <dbReference type="EMBL" id="PIT87706.1"/>
    </source>
</evidence>
<dbReference type="NCBIfam" id="TIGR00184">
    <property type="entry name" value="purA"/>
    <property type="match status" value="1"/>
</dbReference>
<dbReference type="FunFam" id="3.90.170.10:FF:000001">
    <property type="entry name" value="Adenylosuccinate synthetase"/>
    <property type="match status" value="1"/>
</dbReference>
<reference evidence="11" key="1">
    <citation type="submission" date="2017-09" db="EMBL/GenBank/DDBJ databases">
        <title>Depth-based differentiation of microbial function through sediment-hosted aquifers and enrichment of novel symbionts in the deep terrestrial subsurface.</title>
        <authorList>
            <person name="Probst A.J."/>
            <person name="Ladd B."/>
            <person name="Jarett J.K."/>
            <person name="Geller-Mcgrath D.E."/>
            <person name="Sieber C.M.K."/>
            <person name="Emerson J.B."/>
            <person name="Anantharaman K."/>
            <person name="Thomas B.C."/>
            <person name="Malmstrom R."/>
            <person name="Stieglmeier M."/>
            <person name="Klingl A."/>
            <person name="Woyke T."/>
            <person name="Ryan C.M."/>
            <person name="Banfield J.F."/>
        </authorList>
    </citation>
    <scope>NUCLEOTIDE SEQUENCE [LARGE SCALE GENOMIC DNA]</scope>
</reference>
<keyword evidence="5 8" id="KW-0658">Purine biosynthesis</keyword>
<dbReference type="Gene3D" id="1.10.300.10">
    <property type="entry name" value="Adenylosuccinate Synthetase, subunit A, domain 2"/>
    <property type="match status" value="1"/>
</dbReference>
<evidence type="ECO:0000256" key="9">
    <source>
        <dbReference type="RuleBase" id="RU000520"/>
    </source>
</evidence>
<comment type="cofactor">
    <cofactor evidence="8">
        <name>Mg(2+)</name>
        <dbReference type="ChEBI" id="CHEBI:18420"/>
    </cofactor>
    <text evidence="8">Binds 1 Mg(2+) ion per subunit.</text>
</comment>
<dbReference type="InterPro" id="IPR042110">
    <property type="entry name" value="Adenylosuccinate_synth_dom2"/>
</dbReference>
<keyword evidence="8" id="KW-0963">Cytoplasm</keyword>
<protein>
    <recommendedName>
        <fullName evidence="8 9">Adenylosuccinate synthetase</fullName>
        <shortName evidence="8">AMPSase</shortName>
        <shortName evidence="8">AdSS</shortName>
        <ecNumber evidence="8 9">6.3.4.4</ecNumber>
    </recommendedName>
    <alternativeName>
        <fullName evidence="8">IMP--aspartate ligase</fullName>
    </alternativeName>
</protein>
<feature type="binding site" evidence="8">
    <location>
        <begin position="416"/>
        <end position="418"/>
    </location>
    <ligand>
        <name>GTP</name>
        <dbReference type="ChEBI" id="CHEBI:37565"/>
    </ligand>
</feature>
<dbReference type="HAMAP" id="MF_00011">
    <property type="entry name" value="Adenylosucc_synth"/>
    <property type="match status" value="1"/>
</dbReference>
<feature type="binding site" description="in other chain" evidence="8">
    <location>
        <position position="305"/>
    </location>
    <ligand>
        <name>IMP</name>
        <dbReference type="ChEBI" id="CHEBI:58053"/>
        <note>ligand shared between dimeric partners</note>
    </ligand>
</feature>
<dbReference type="GO" id="GO:0000287">
    <property type="term" value="F:magnesium ion binding"/>
    <property type="evidence" value="ECO:0007669"/>
    <property type="project" value="UniProtKB-UniRule"/>
</dbReference>
<keyword evidence="3 8" id="KW-0479">Metal-binding</keyword>
<proteinExistence type="inferred from homology"/>
<feature type="binding site" evidence="8">
    <location>
        <position position="307"/>
    </location>
    <ligand>
        <name>GTP</name>
        <dbReference type="ChEBI" id="CHEBI:37565"/>
    </ligand>
</feature>
<dbReference type="CDD" id="cd03108">
    <property type="entry name" value="AdSS"/>
    <property type="match status" value="1"/>
</dbReference>
<dbReference type="GO" id="GO:0005525">
    <property type="term" value="F:GTP binding"/>
    <property type="evidence" value="ECO:0007669"/>
    <property type="project" value="UniProtKB-UniRule"/>
</dbReference>
<dbReference type="PANTHER" id="PTHR11846:SF0">
    <property type="entry name" value="ADENYLOSUCCINATE SYNTHETASE"/>
    <property type="match status" value="1"/>
</dbReference>
<dbReference type="SUPFAM" id="SSF52540">
    <property type="entry name" value="P-loop containing nucleoside triphosphate hydrolases"/>
    <property type="match status" value="1"/>
</dbReference>
<dbReference type="Pfam" id="PF00709">
    <property type="entry name" value="Adenylsucc_synt"/>
    <property type="match status" value="1"/>
</dbReference>
<dbReference type="InterPro" id="IPR042111">
    <property type="entry name" value="Adenylosuccinate_synth_dom3"/>
</dbReference>
<dbReference type="GO" id="GO:0004019">
    <property type="term" value="F:adenylosuccinate synthase activity"/>
    <property type="evidence" value="ECO:0007669"/>
    <property type="project" value="UniProtKB-UniRule"/>
</dbReference>
<feature type="binding site" evidence="8">
    <location>
        <position position="41"/>
    </location>
    <ligand>
        <name>Mg(2+)</name>
        <dbReference type="ChEBI" id="CHEBI:18420"/>
    </ligand>
</feature>
<keyword evidence="6 8" id="KW-0460">Magnesium</keyword>
<dbReference type="GO" id="GO:0046040">
    <property type="term" value="P:IMP metabolic process"/>
    <property type="evidence" value="ECO:0007669"/>
    <property type="project" value="TreeGrafter"/>
</dbReference>
<feature type="binding site" description="in other chain" evidence="8">
    <location>
        <begin position="14"/>
        <end position="17"/>
    </location>
    <ligand>
        <name>IMP</name>
        <dbReference type="ChEBI" id="CHEBI:58053"/>
        <note>ligand shared between dimeric partners</note>
    </ligand>
</feature>
<dbReference type="GO" id="GO:0044208">
    <property type="term" value="P:'de novo' AMP biosynthetic process"/>
    <property type="evidence" value="ECO:0007669"/>
    <property type="project" value="UniProtKB-UniRule"/>
</dbReference>
<dbReference type="NCBIfam" id="NF002223">
    <property type="entry name" value="PRK01117.1"/>
    <property type="match status" value="1"/>
</dbReference>
<dbReference type="PROSITE" id="PS01266">
    <property type="entry name" value="ADENYLOSUCCIN_SYN_1"/>
    <property type="match status" value="1"/>
</dbReference>
<feature type="binding site" description="in other chain" evidence="8">
    <location>
        <position position="241"/>
    </location>
    <ligand>
        <name>IMP</name>
        <dbReference type="ChEBI" id="CHEBI:58053"/>
        <note>ligand shared between dimeric partners</note>
    </ligand>
</feature>
<comment type="caution">
    <text evidence="10">The sequence shown here is derived from an EMBL/GenBank/DDBJ whole genome shotgun (WGS) entry which is preliminary data.</text>
</comment>
<dbReference type="SMART" id="SM00788">
    <property type="entry name" value="Adenylsucc_synt"/>
    <property type="match status" value="1"/>
</dbReference>
<dbReference type="InterPro" id="IPR018220">
    <property type="entry name" value="Adenylosuccin_syn_GTP-bd"/>
</dbReference>
<dbReference type="Proteomes" id="UP000231183">
    <property type="component" value="Unassembled WGS sequence"/>
</dbReference>
<feature type="binding site" evidence="8">
    <location>
        <begin position="301"/>
        <end position="307"/>
    </location>
    <ligand>
        <name>substrate</name>
    </ligand>
</feature>